<dbReference type="InterPro" id="IPR036457">
    <property type="entry name" value="PPM-type-like_dom_sf"/>
</dbReference>
<gene>
    <name evidence="4" type="ORF">GCM10023191_041620</name>
</gene>
<name>A0ABP8Q843_9ACTN</name>
<evidence type="ECO:0000313" key="5">
    <source>
        <dbReference type="Proteomes" id="UP001500503"/>
    </source>
</evidence>
<keyword evidence="2" id="KW-0812">Transmembrane</keyword>
<reference evidence="5" key="1">
    <citation type="journal article" date="2019" name="Int. J. Syst. Evol. Microbiol.">
        <title>The Global Catalogue of Microorganisms (GCM) 10K type strain sequencing project: providing services to taxonomists for standard genome sequencing and annotation.</title>
        <authorList>
            <consortium name="The Broad Institute Genomics Platform"/>
            <consortium name="The Broad Institute Genome Sequencing Center for Infectious Disease"/>
            <person name="Wu L."/>
            <person name="Ma J."/>
        </authorList>
    </citation>
    <scope>NUCLEOTIDE SEQUENCE [LARGE SCALE GENOMIC DNA]</scope>
    <source>
        <strain evidence="5">JCM 17933</strain>
    </source>
</reference>
<keyword evidence="1" id="KW-0378">Hydrolase</keyword>
<sequence>MHHREPEGLYRSAWRPSQAWRLIPILFIVAIVVADRLLPAAVHLGPLLAVAPALTAMFAGPWMTGLSGLLALLALLFVGRLHGGLSTLNHQLQLSAVVLITVFLVIYCLLRDRRQRELAQVRSVSEAAQRVVLRPMPARLGPLRIASVYVAAAAEAHIGGDLYAAVRTNGASRLLIGDVRGKGLAAISDAAVALCAFREAAHRCVDLPTLVGHLEESVARNLAELGGASPHAVEFFITAAVAEVPDDEPVVRMISRGHPPPLVLRGRRVLKPRFPDPAPPLGMTELITSDHPVETLPFRPGDLLVLYTDGVIEARNRSGVFYPLAERLASWQDGDPETLVRLLRDDLLAYVGGRLPDDAAVIVVERTGGLSEPPASIGLHG</sequence>
<dbReference type="InterPro" id="IPR052016">
    <property type="entry name" value="Bact_Sigma-Reg"/>
</dbReference>
<feature type="domain" description="PPM-type phosphatase" evidence="3">
    <location>
        <begin position="143"/>
        <end position="366"/>
    </location>
</feature>
<proteinExistence type="predicted"/>
<evidence type="ECO:0000256" key="2">
    <source>
        <dbReference type="SAM" id="Phobius"/>
    </source>
</evidence>
<accession>A0ABP8Q843</accession>
<organism evidence="4 5">
    <name type="scientific">Actinoallomurus oryzae</name>
    <dbReference type="NCBI Taxonomy" id="502180"/>
    <lineage>
        <taxon>Bacteria</taxon>
        <taxon>Bacillati</taxon>
        <taxon>Actinomycetota</taxon>
        <taxon>Actinomycetes</taxon>
        <taxon>Streptosporangiales</taxon>
        <taxon>Thermomonosporaceae</taxon>
        <taxon>Actinoallomurus</taxon>
    </lineage>
</organism>
<dbReference type="EMBL" id="BAABHF010000022">
    <property type="protein sequence ID" value="GAA4497698.1"/>
    <property type="molecule type" value="Genomic_DNA"/>
</dbReference>
<feature type="transmembrane region" description="Helical" evidence="2">
    <location>
        <begin position="20"/>
        <end position="38"/>
    </location>
</feature>
<protein>
    <submittedName>
        <fullName evidence="4">PP2C family protein-serine/threonine phosphatase</fullName>
    </submittedName>
</protein>
<keyword evidence="2" id="KW-0472">Membrane</keyword>
<dbReference type="PANTHER" id="PTHR43156">
    <property type="entry name" value="STAGE II SPORULATION PROTEIN E-RELATED"/>
    <property type="match status" value="1"/>
</dbReference>
<dbReference type="Gene3D" id="3.60.40.10">
    <property type="entry name" value="PPM-type phosphatase domain"/>
    <property type="match status" value="1"/>
</dbReference>
<comment type="caution">
    <text evidence="4">The sequence shown here is derived from an EMBL/GenBank/DDBJ whole genome shotgun (WGS) entry which is preliminary data.</text>
</comment>
<feature type="transmembrane region" description="Helical" evidence="2">
    <location>
        <begin position="50"/>
        <end position="78"/>
    </location>
</feature>
<dbReference type="SMART" id="SM00331">
    <property type="entry name" value="PP2C_SIG"/>
    <property type="match status" value="1"/>
</dbReference>
<dbReference type="RefSeq" id="WP_345466109.1">
    <property type="nucleotide sequence ID" value="NZ_BAABHF010000022.1"/>
</dbReference>
<dbReference type="PANTHER" id="PTHR43156:SF2">
    <property type="entry name" value="STAGE II SPORULATION PROTEIN E"/>
    <property type="match status" value="1"/>
</dbReference>
<evidence type="ECO:0000256" key="1">
    <source>
        <dbReference type="ARBA" id="ARBA00022801"/>
    </source>
</evidence>
<dbReference type="Proteomes" id="UP001500503">
    <property type="component" value="Unassembled WGS sequence"/>
</dbReference>
<evidence type="ECO:0000259" key="3">
    <source>
        <dbReference type="SMART" id="SM00331"/>
    </source>
</evidence>
<evidence type="ECO:0000313" key="4">
    <source>
        <dbReference type="EMBL" id="GAA4497698.1"/>
    </source>
</evidence>
<dbReference type="InterPro" id="IPR001932">
    <property type="entry name" value="PPM-type_phosphatase-like_dom"/>
</dbReference>
<feature type="transmembrane region" description="Helical" evidence="2">
    <location>
        <begin position="90"/>
        <end position="110"/>
    </location>
</feature>
<keyword evidence="5" id="KW-1185">Reference proteome</keyword>
<dbReference type="Pfam" id="PF07228">
    <property type="entry name" value="SpoIIE"/>
    <property type="match status" value="1"/>
</dbReference>
<dbReference type="SUPFAM" id="SSF81606">
    <property type="entry name" value="PP2C-like"/>
    <property type="match status" value="1"/>
</dbReference>
<keyword evidence="2" id="KW-1133">Transmembrane helix</keyword>